<proteinExistence type="predicted"/>
<evidence type="ECO:0000256" key="3">
    <source>
        <dbReference type="ARBA" id="ARBA00022748"/>
    </source>
</evidence>
<evidence type="ECO:0000256" key="5">
    <source>
        <dbReference type="ARBA" id="ARBA00023136"/>
    </source>
</evidence>
<dbReference type="InterPro" id="IPR007816">
    <property type="entry name" value="ResB-like_domain"/>
</dbReference>
<feature type="transmembrane region" description="Helical" evidence="7">
    <location>
        <begin position="205"/>
        <end position="224"/>
    </location>
</feature>
<name>C7QH53_CATAD</name>
<protein>
    <submittedName>
        <fullName evidence="9">ResB family protein</fullName>
    </submittedName>
</protein>
<evidence type="ECO:0000256" key="2">
    <source>
        <dbReference type="ARBA" id="ARBA00022692"/>
    </source>
</evidence>
<dbReference type="PANTHER" id="PTHR31566">
    <property type="entry name" value="CYTOCHROME C BIOGENESIS PROTEIN CCS1, CHLOROPLASTIC"/>
    <property type="match status" value="1"/>
</dbReference>
<keyword evidence="3" id="KW-0201">Cytochrome c-type biogenesis</keyword>
<feature type="region of interest" description="Disordered" evidence="6">
    <location>
        <begin position="1"/>
        <end position="25"/>
    </location>
</feature>
<dbReference type="InParanoid" id="C7QH53"/>
<feature type="compositionally biased region" description="Acidic residues" evidence="6">
    <location>
        <begin position="1"/>
        <end position="10"/>
    </location>
</feature>
<accession>C7QH53</accession>
<dbReference type="GO" id="GO:0016020">
    <property type="term" value="C:membrane"/>
    <property type="evidence" value="ECO:0007669"/>
    <property type="project" value="UniProtKB-SubCell"/>
</dbReference>
<dbReference type="STRING" id="479433.Caci_8080"/>
<sequence length="573" mass="61433">MASPTEEMDADSLTTAPREEGGGTGAVTLPRLSGLEMLRWSWRQLTSMRVALILLFLLSLASIPGSLLPQRSANTDPSLVVDWIAKHKTVGPLLDHLQFFTVYKSVWFSSIYLLLFISLVGCILPRTTQHLKVLRKPPPAAPRNLARMPAHFRWNDTSGTSVEDKLGAAEAELKKKRFRVVRGTDADGGGWVSGEKGYLREAGNLIFHLSLVGILAGFAVKGYFGYQAKVVVNEGDGFTNIAMYYDDHTFGGGVDPDKLPPFGLVLNKFTATYETNHNAPDFGQARDFTADVTYNSSPSSPQKKATLKENSPLNVDGVSVYLSSHGYSPIITVRDKTGKAILDHEPVEFFDAGALGVGSGIYKVKNGYIDKYGSPQQLGLQGTFIPDYPGKMVPGLGAVSLSPTASNPALVLSAWSGELGANPGVYTMNVANAQRVKLPNAADPTNPAVVLTLDKGKNTVALPDGTGTIEFDGVKQWAQFDLNHDPSKMLVFVSAVGIIVGLLGSLGIRRRRVFVRVRPVAAADQGSGEGSGQGPGPVRVEVAGLARAEDARLRDEVRGVGRGLRPPKAGVRK</sequence>
<feature type="transmembrane region" description="Helical" evidence="7">
    <location>
        <begin position="489"/>
        <end position="508"/>
    </location>
</feature>
<dbReference type="Proteomes" id="UP000000851">
    <property type="component" value="Chromosome"/>
</dbReference>
<keyword evidence="10" id="KW-1185">Reference proteome</keyword>
<evidence type="ECO:0000313" key="9">
    <source>
        <dbReference type="EMBL" id="ACU76903.1"/>
    </source>
</evidence>
<evidence type="ECO:0000256" key="7">
    <source>
        <dbReference type="SAM" id="Phobius"/>
    </source>
</evidence>
<dbReference type="HOGENOM" id="CLU_023092_0_0_11"/>
<dbReference type="InterPro" id="IPR023494">
    <property type="entry name" value="Cyt_c_bgen_Ccs1/CcsB/ResB"/>
</dbReference>
<feature type="transmembrane region" description="Helical" evidence="7">
    <location>
        <begin position="106"/>
        <end position="125"/>
    </location>
</feature>
<dbReference type="KEGG" id="cai:Caci_8080"/>
<dbReference type="AlphaFoldDB" id="C7QH53"/>
<evidence type="ECO:0000259" key="8">
    <source>
        <dbReference type="Pfam" id="PF05140"/>
    </source>
</evidence>
<organism evidence="9 10">
    <name type="scientific">Catenulispora acidiphila (strain DSM 44928 / JCM 14897 / NBRC 102108 / NRRL B-24433 / ID139908)</name>
    <dbReference type="NCBI Taxonomy" id="479433"/>
    <lineage>
        <taxon>Bacteria</taxon>
        <taxon>Bacillati</taxon>
        <taxon>Actinomycetota</taxon>
        <taxon>Actinomycetes</taxon>
        <taxon>Catenulisporales</taxon>
        <taxon>Catenulisporaceae</taxon>
        <taxon>Catenulispora</taxon>
    </lineage>
</organism>
<dbReference type="PANTHER" id="PTHR31566:SF0">
    <property type="entry name" value="CYTOCHROME C BIOGENESIS PROTEIN CCS1, CHLOROPLASTIC"/>
    <property type="match status" value="1"/>
</dbReference>
<gene>
    <name evidence="9" type="ordered locus">Caci_8080</name>
</gene>
<dbReference type="eggNOG" id="COG1333">
    <property type="taxonomic scope" value="Bacteria"/>
</dbReference>
<dbReference type="GO" id="GO:0017004">
    <property type="term" value="P:cytochrome complex assembly"/>
    <property type="evidence" value="ECO:0007669"/>
    <property type="project" value="UniProtKB-KW"/>
</dbReference>
<dbReference type="Pfam" id="PF05140">
    <property type="entry name" value="ResB"/>
    <property type="match status" value="1"/>
</dbReference>
<evidence type="ECO:0000256" key="1">
    <source>
        <dbReference type="ARBA" id="ARBA00004141"/>
    </source>
</evidence>
<dbReference type="FunCoup" id="C7QH53">
    <property type="interactions" value="1"/>
</dbReference>
<keyword evidence="4 7" id="KW-1133">Transmembrane helix</keyword>
<dbReference type="RefSeq" id="WP_015796628.1">
    <property type="nucleotide sequence ID" value="NC_013131.1"/>
</dbReference>
<feature type="transmembrane region" description="Helical" evidence="7">
    <location>
        <begin position="47"/>
        <end position="68"/>
    </location>
</feature>
<evidence type="ECO:0000256" key="6">
    <source>
        <dbReference type="SAM" id="MobiDB-lite"/>
    </source>
</evidence>
<reference evidence="9 10" key="1">
    <citation type="journal article" date="2009" name="Stand. Genomic Sci.">
        <title>Complete genome sequence of Catenulispora acidiphila type strain (ID 139908).</title>
        <authorList>
            <person name="Copeland A."/>
            <person name="Lapidus A."/>
            <person name="Glavina Del Rio T."/>
            <person name="Nolan M."/>
            <person name="Lucas S."/>
            <person name="Chen F."/>
            <person name="Tice H."/>
            <person name="Cheng J.F."/>
            <person name="Bruce D."/>
            <person name="Goodwin L."/>
            <person name="Pitluck S."/>
            <person name="Mikhailova N."/>
            <person name="Pati A."/>
            <person name="Ivanova N."/>
            <person name="Mavromatis K."/>
            <person name="Chen A."/>
            <person name="Palaniappan K."/>
            <person name="Chain P."/>
            <person name="Land M."/>
            <person name="Hauser L."/>
            <person name="Chang Y.J."/>
            <person name="Jeffries C.D."/>
            <person name="Chertkov O."/>
            <person name="Brettin T."/>
            <person name="Detter J.C."/>
            <person name="Han C."/>
            <person name="Ali Z."/>
            <person name="Tindall B.J."/>
            <person name="Goker M."/>
            <person name="Bristow J."/>
            <person name="Eisen J.A."/>
            <person name="Markowitz V."/>
            <person name="Hugenholtz P."/>
            <person name="Kyrpides N.C."/>
            <person name="Klenk H.P."/>
        </authorList>
    </citation>
    <scope>NUCLEOTIDE SEQUENCE [LARGE SCALE GENOMIC DNA]</scope>
    <source>
        <strain evidence="10">DSM 44928 / JCM 14897 / NBRC 102108 / NRRL B-24433 / ID139908</strain>
    </source>
</reference>
<feature type="domain" description="ResB-like" evidence="8">
    <location>
        <begin position="48"/>
        <end position="557"/>
    </location>
</feature>
<dbReference type="EMBL" id="CP001700">
    <property type="protein sequence ID" value="ACU76903.1"/>
    <property type="molecule type" value="Genomic_DNA"/>
</dbReference>
<evidence type="ECO:0000256" key="4">
    <source>
        <dbReference type="ARBA" id="ARBA00022989"/>
    </source>
</evidence>
<evidence type="ECO:0000313" key="10">
    <source>
        <dbReference type="Proteomes" id="UP000000851"/>
    </source>
</evidence>
<dbReference type="OrthoDB" id="3949537at2"/>
<keyword evidence="2 7" id="KW-0812">Transmembrane</keyword>
<comment type="subcellular location">
    <subcellularLocation>
        <location evidence="1">Membrane</location>
        <topology evidence="1">Multi-pass membrane protein</topology>
    </subcellularLocation>
</comment>
<keyword evidence="5 7" id="KW-0472">Membrane</keyword>